<name>A0AAQ3LA17_9BACT</name>
<proteinExistence type="predicted"/>
<keyword evidence="3" id="KW-1185">Reference proteome</keyword>
<dbReference type="Proteomes" id="UP001304300">
    <property type="component" value="Chromosome"/>
</dbReference>
<feature type="transmembrane region" description="Helical" evidence="1">
    <location>
        <begin position="178"/>
        <end position="197"/>
    </location>
</feature>
<dbReference type="KEGG" id="puo:RZN69_15980"/>
<keyword evidence="1" id="KW-1133">Transmembrane helix</keyword>
<keyword evidence="1" id="KW-0812">Transmembrane</keyword>
<evidence type="ECO:0000256" key="1">
    <source>
        <dbReference type="SAM" id="Phobius"/>
    </source>
</evidence>
<keyword evidence="1" id="KW-0472">Membrane</keyword>
<organism evidence="2 3">
    <name type="scientific">Rubellicoccus peritrichatus</name>
    <dbReference type="NCBI Taxonomy" id="3080537"/>
    <lineage>
        <taxon>Bacteria</taxon>
        <taxon>Pseudomonadati</taxon>
        <taxon>Verrucomicrobiota</taxon>
        <taxon>Opitutia</taxon>
        <taxon>Puniceicoccales</taxon>
        <taxon>Cerasicoccaceae</taxon>
        <taxon>Rubellicoccus</taxon>
    </lineage>
</organism>
<dbReference type="EMBL" id="CP136920">
    <property type="protein sequence ID" value="WOO40120.1"/>
    <property type="molecule type" value="Genomic_DNA"/>
</dbReference>
<reference evidence="2 3" key="1">
    <citation type="submission" date="2023-10" db="EMBL/GenBank/DDBJ databases">
        <title>Rubellicoccus peritrichatus gen. nov., sp. nov., isolated from an algae of coral reef tank.</title>
        <authorList>
            <person name="Luo J."/>
        </authorList>
    </citation>
    <scope>NUCLEOTIDE SEQUENCE [LARGE SCALE GENOMIC DNA]</scope>
    <source>
        <strain evidence="2 3">CR14</strain>
    </source>
</reference>
<gene>
    <name evidence="2" type="ORF">RZN69_15980</name>
</gene>
<protein>
    <submittedName>
        <fullName evidence="2">Uncharacterized protein</fullName>
    </submittedName>
</protein>
<evidence type="ECO:0000313" key="3">
    <source>
        <dbReference type="Proteomes" id="UP001304300"/>
    </source>
</evidence>
<accession>A0AAQ3LA17</accession>
<dbReference type="AlphaFoldDB" id="A0AAQ3LA17"/>
<dbReference type="RefSeq" id="WP_317832235.1">
    <property type="nucleotide sequence ID" value="NZ_CP136920.1"/>
</dbReference>
<sequence>MLRIIIYDKLDKEGRAIQGERRAYAAFSDEAAQQQFIADANLDEERIKFDYFDAPTRGLPESAQPRDICYALYKKWAMNGPFELSGYSYTKSFHDQAVGYDNFVMPVLINKNYEEAEAWKDAAIKARLGTGKAYREAKRALEKLPQQEREKKEAEFLVDFAQNTYSAIKPKTRREVHAVQICFAIAVIWIAMMLFFIPEDPESGENVDSVPWLPKASNVSFFRAPEFAVFEANVPWSEAQKIVPASFQPIQNGEIVRYNIYLPNADTSKAETLEMSPAEFEKWQNSRKATVVEGFKAEAQDGSIFLYDSKAERLYADVKSDSRSNF</sequence>
<evidence type="ECO:0000313" key="2">
    <source>
        <dbReference type="EMBL" id="WOO40120.1"/>
    </source>
</evidence>